<evidence type="ECO:0000256" key="1">
    <source>
        <dbReference type="SAM" id="MobiDB-lite"/>
    </source>
</evidence>
<organism evidence="3 4">
    <name type="scientific">Arachis hypogaea</name>
    <name type="common">Peanut</name>
    <dbReference type="NCBI Taxonomy" id="3818"/>
    <lineage>
        <taxon>Eukaryota</taxon>
        <taxon>Viridiplantae</taxon>
        <taxon>Streptophyta</taxon>
        <taxon>Embryophyta</taxon>
        <taxon>Tracheophyta</taxon>
        <taxon>Spermatophyta</taxon>
        <taxon>Magnoliopsida</taxon>
        <taxon>eudicotyledons</taxon>
        <taxon>Gunneridae</taxon>
        <taxon>Pentapetalae</taxon>
        <taxon>rosids</taxon>
        <taxon>fabids</taxon>
        <taxon>Fabales</taxon>
        <taxon>Fabaceae</taxon>
        <taxon>Papilionoideae</taxon>
        <taxon>50 kb inversion clade</taxon>
        <taxon>dalbergioids sensu lato</taxon>
        <taxon>Dalbergieae</taxon>
        <taxon>Pterocarpus clade</taxon>
        <taxon>Arachis</taxon>
    </lineage>
</organism>
<accession>A0A6B9VCT7</accession>
<dbReference type="Proteomes" id="UP000464620">
    <property type="component" value="Chromosome B09"/>
</dbReference>
<gene>
    <name evidence="3" type="ORF">DS421_19g668070</name>
</gene>
<dbReference type="Pfam" id="PF10536">
    <property type="entry name" value="PMD"/>
    <property type="match status" value="1"/>
</dbReference>
<evidence type="ECO:0000313" key="3">
    <source>
        <dbReference type="EMBL" id="QHN79203.1"/>
    </source>
</evidence>
<feature type="domain" description="Aminotransferase-like plant mobile" evidence="2">
    <location>
        <begin position="25"/>
        <end position="368"/>
    </location>
</feature>
<feature type="region of interest" description="Disordered" evidence="1">
    <location>
        <begin position="392"/>
        <end position="509"/>
    </location>
</feature>
<evidence type="ECO:0000259" key="2">
    <source>
        <dbReference type="Pfam" id="PF10536"/>
    </source>
</evidence>
<feature type="compositionally biased region" description="Polar residues" evidence="1">
    <location>
        <begin position="393"/>
        <end position="410"/>
    </location>
</feature>
<dbReference type="GO" id="GO:0010073">
    <property type="term" value="P:meristem maintenance"/>
    <property type="evidence" value="ECO:0007669"/>
    <property type="project" value="InterPro"/>
</dbReference>
<reference evidence="3 4" key="1">
    <citation type="submission" date="2020-01" db="EMBL/GenBank/DDBJ databases">
        <title>Genome sequence of Arachis hypogaea, cultivar Shitouqi.</title>
        <authorList>
            <person name="Zhuang W."/>
            <person name="Chen H."/>
            <person name="Varshney R."/>
            <person name="Wang D."/>
            <person name="Ming R."/>
        </authorList>
    </citation>
    <scope>NUCLEOTIDE SEQUENCE [LARGE SCALE GENOMIC DNA]</scope>
    <source>
        <tissue evidence="3">Young leaf</tissue>
    </source>
</reference>
<dbReference type="InterPro" id="IPR044824">
    <property type="entry name" value="MAIN-like"/>
</dbReference>
<dbReference type="PANTHER" id="PTHR46033:SF8">
    <property type="entry name" value="PROTEIN MAINTENANCE OF MERISTEMS-LIKE"/>
    <property type="match status" value="1"/>
</dbReference>
<dbReference type="EMBL" id="CP031001">
    <property type="protein sequence ID" value="QHN79203.1"/>
    <property type="molecule type" value="Genomic_DNA"/>
</dbReference>
<protein>
    <recommendedName>
        <fullName evidence="2">Aminotransferase-like plant mobile domain-containing protein</fullName>
    </recommendedName>
</protein>
<feature type="compositionally biased region" description="Basic and acidic residues" evidence="1">
    <location>
        <begin position="433"/>
        <end position="449"/>
    </location>
</feature>
<evidence type="ECO:0000313" key="4">
    <source>
        <dbReference type="Proteomes" id="UP000464620"/>
    </source>
</evidence>
<sequence length="529" mass="60171">MLLCEHLKPPDSYNQIVESHLRETGFYYVSQIGFIPCQSAMINALIERLRPETHMFHFPVGECAVTLEDVAMILGLPTNGLPVTGPTMSCFEALEAECLHQFGVAPRKTECRGSFIKLTWFRGLRDRIVLNDVEHIQMYVKCHIMLLFGTVMFGDKASSAVHWKFLPLLRNFHQIIQFSWGSACLAHLYRSLCRATRVDCKKMDGPLVLLLTWAWIRLPFLAPIPRVFPIANKWRSWDRENYAYRYNSLAHYRRLLDDLQEGQAYGIGNIDPDVIPLDIHHNSVIWSAIVPLISFECIEWHASDRVRRQFGLTQGVPNQPENLGASHGEVLTGPKNQDWANTHSSWSRYSNSIWVVHILSIQSKLHSVSCLVSWHRGRATHIQEALDSRLRVHTSSANSGARISVNSSRSAEGIGGIIQSGNPRRIPMSLIHESNRTVDETDNYLVDHPDDADEDEDEDEGEDEDEDDDDDEEDPAPSAGTATSERGKGYNLRADPPRRSANRYTPSAFNRIAKKCRKLYTDMKWAPRK</sequence>
<dbReference type="PANTHER" id="PTHR46033">
    <property type="entry name" value="PROTEIN MAIN-LIKE 2"/>
    <property type="match status" value="1"/>
</dbReference>
<dbReference type="AlphaFoldDB" id="A0A6B9VCT7"/>
<dbReference type="InterPro" id="IPR019557">
    <property type="entry name" value="AminoTfrase-like_pln_mobile"/>
</dbReference>
<feature type="compositionally biased region" description="Acidic residues" evidence="1">
    <location>
        <begin position="450"/>
        <end position="475"/>
    </location>
</feature>
<name>A0A6B9VCT7_ARAHY</name>
<proteinExistence type="predicted"/>